<organism evidence="3 4">
    <name type="scientific">Trifolium medium</name>
    <dbReference type="NCBI Taxonomy" id="97028"/>
    <lineage>
        <taxon>Eukaryota</taxon>
        <taxon>Viridiplantae</taxon>
        <taxon>Streptophyta</taxon>
        <taxon>Embryophyta</taxon>
        <taxon>Tracheophyta</taxon>
        <taxon>Spermatophyta</taxon>
        <taxon>Magnoliopsida</taxon>
        <taxon>eudicotyledons</taxon>
        <taxon>Gunneridae</taxon>
        <taxon>Pentapetalae</taxon>
        <taxon>rosids</taxon>
        <taxon>fabids</taxon>
        <taxon>Fabales</taxon>
        <taxon>Fabaceae</taxon>
        <taxon>Papilionoideae</taxon>
        <taxon>50 kb inversion clade</taxon>
        <taxon>NPAAA clade</taxon>
        <taxon>Hologalegina</taxon>
        <taxon>IRL clade</taxon>
        <taxon>Trifolieae</taxon>
        <taxon>Trifolium</taxon>
    </lineage>
</organism>
<dbReference type="EMBL" id="LXQA010252121">
    <property type="protein sequence ID" value="MCI38113.1"/>
    <property type="molecule type" value="Genomic_DNA"/>
</dbReference>
<sequence>MVFSLYFSRDESLLCQGLALNDDLQRLLARHESILSGSSTQNGNQIENSKPASSGQLVDIDAPLVDTGDTGKQTDG</sequence>
<protein>
    <submittedName>
        <fullName evidence="3">TOM1-like protein 2-like</fullName>
    </submittedName>
</protein>
<dbReference type="GO" id="GO:0035091">
    <property type="term" value="F:phosphatidylinositol binding"/>
    <property type="evidence" value="ECO:0007669"/>
    <property type="project" value="InterPro"/>
</dbReference>
<reference evidence="3 4" key="1">
    <citation type="journal article" date="2018" name="Front. Plant Sci.">
        <title>Red Clover (Trifolium pratense) and Zigzag Clover (T. medium) - A Picture of Genomic Similarities and Differences.</title>
        <authorList>
            <person name="Dluhosova J."/>
            <person name="Istvanek J."/>
            <person name="Nedelnik J."/>
            <person name="Repkova J."/>
        </authorList>
    </citation>
    <scope>NUCLEOTIDE SEQUENCE [LARGE SCALE GENOMIC DNA]</scope>
    <source>
        <strain evidence="4">cv. 10/8</strain>
        <tissue evidence="3">Leaf</tissue>
    </source>
</reference>
<proteinExistence type="inferred from homology"/>
<evidence type="ECO:0000313" key="4">
    <source>
        <dbReference type="Proteomes" id="UP000265520"/>
    </source>
</evidence>
<dbReference type="GO" id="GO:0043130">
    <property type="term" value="F:ubiquitin binding"/>
    <property type="evidence" value="ECO:0007669"/>
    <property type="project" value="InterPro"/>
</dbReference>
<evidence type="ECO:0000256" key="1">
    <source>
        <dbReference type="ARBA" id="ARBA00007708"/>
    </source>
</evidence>
<evidence type="ECO:0000313" key="3">
    <source>
        <dbReference type="EMBL" id="MCI38113.1"/>
    </source>
</evidence>
<feature type="region of interest" description="Disordered" evidence="2">
    <location>
        <begin position="37"/>
        <end position="76"/>
    </location>
</feature>
<dbReference type="PANTHER" id="PTHR45898:SF28">
    <property type="entry name" value="ENTH_VHS_GAT FAMILY PROTEIN"/>
    <property type="match status" value="1"/>
</dbReference>
<dbReference type="PANTHER" id="PTHR45898">
    <property type="entry name" value="TOM1-LIKE PROTEIN"/>
    <property type="match status" value="1"/>
</dbReference>
<feature type="compositionally biased region" description="Polar residues" evidence="2">
    <location>
        <begin position="37"/>
        <end position="56"/>
    </location>
</feature>
<accession>A0A392RNC9</accession>
<comment type="caution">
    <text evidence="3">The sequence shown here is derived from an EMBL/GenBank/DDBJ whole genome shotgun (WGS) entry which is preliminary data.</text>
</comment>
<feature type="non-terminal residue" evidence="3">
    <location>
        <position position="76"/>
    </location>
</feature>
<dbReference type="AlphaFoldDB" id="A0A392RNC9"/>
<dbReference type="InterPro" id="IPR044836">
    <property type="entry name" value="TOL_plant"/>
</dbReference>
<name>A0A392RNC9_9FABA</name>
<dbReference type="SUPFAM" id="SSF89009">
    <property type="entry name" value="GAT-like domain"/>
    <property type="match status" value="1"/>
</dbReference>
<evidence type="ECO:0000256" key="2">
    <source>
        <dbReference type="SAM" id="MobiDB-lite"/>
    </source>
</evidence>
<comment type="similarity">
    <text evidence="1">Belongs to the TOM1 family.</text>
</comment>
<dbReference type="Proteomes" id="UP000265520">
    <property type="component" value="Unassembled WGS sequence"/>
</dbReference>
<keyword evidence="4" id="KW-1185">Reference proteome</keyword>
<dbReference type="GO" id="GO:0043328">
    <property type="term" value="P:protein transport to vacuole involved in ubiquitin-dependent protein catabolic process via the multivesicular body sorting pathway"/>
    <property type="evidence" value="ECO:0007669"/>
    <property type="project" value="InterPro"/>
</dbReference>